<proteinExistence type="predicted"/>
<accession>C9YEQ3</accession>
<dbReference type="AlphaFoldDB" id="C9YEQ3"/>
<organism evidence="1">
    <name type="scientific">Curvibacter symbiont subsp. Hydra magnipapillata</name>
    <dbReference type="NCBI Taxonomy" id="667019"/>
    <lineage>
        <taxon>Bacteria</taxon>
        <taxon>Pseudomonadati</taxon>
        <taxon>Pseudomonadota</taxon>
        <taxon>Betaproteobacteria</taxon>
        <taxon>Burkholderiales</taxon>
        <taxon>Comamonadaceae</taxon>
        <taxon>Curvibacter</taxon>
    </lineage>
</organism>
<reference evidence="1" key="1">
    <citation type="journal article" date="2010" name="Nature">
        <title>The Dynamic genome of Hydra.</title>
        <authorList>
            <person name="Chapman J.A."/>
            <person name="Kirkness E.F."/>
            <person name="Simakov O."/>
            <person name="Hampson S.E."/>
            <person name="Mitros T."/>
            <person name="Weinmaier T."/>
            <person name="Rattei T."/>
            <person name="Balasubramanian P.G."/>
            <person name="Borman J."/>
            <person name="Busam D."/>
            <person name="Disbennett K."/>
            <person name="Pfannkoch C."/>
            <person name="Sumin N."/>
            <person name="Sutton G."/>
            <person name="Viswanathan L."/>
            <person name="Walenz B."/>
            <person name="Goodstein D.M."/>
            <person name="Hellsten U."/>
            <person name="Kawashima T."/>
            <person name="Prochnik S.E."/>
            <person name="Putnam N.H."/>
            <person name="Shu S."/>
            <person name="Blumberg B."/>
            <person name="Dana C.E."/>
            <person name="Gee L."/>
            <person name="Kibler D.F."/>
            <person name="Law L."/>
            <person name="Lindgens D."/>
            <person name="Martinez D.E."/>
            <person name="Peng J."/>
            <person name="Wigge P.A."/>
            <person name="Bertulat B."/>
            <person name="Guder C."/>
            <person name="Nakamura Y."/>
            <person name="Ozbek S."/>
            <person name="Watanabe H."/>
            <person name="Khalturin K."/>
            <person name="Hemmrich G."/>
            <person name="Franke A."/>
            <person name="Augustin R."/>
            <person name="Fraune S."/>
            <person name="Hayakawa E."/>
            <person name="Hayakawa S."/>
            <person name="Hirose M."/>
            <person name="Hwang J."/>
            <person name="Ikeo K."/>
            <person name="Nishimiya-Fujisawa C."/>
            <person name="Ogura A."/>
            <person name="Takahashi T."/>
            <person name="Steinmetz P.R."/>
            <person name="Zhang X."/>
            <person name="Aufschnaiter R."/>
            <person name="Eder M.K."/>
            <person name="Gorny A.K."/>
            <person name="Salvenmoser W."/>
            <person name="Heimberg A.M."/>
            <person name="Wheeler B.M."/>
            <person name="Peterson K.J."/>
            <person name="Boettger A."/>
            <person name="Tischler P."/>
            <person name="Wolf A."/>
            <person name="Gojobori T."/>
            <person name="Remington K.A."/>
            <person name="Strausberg R.L."/>
            <person name="Venter J."/>
            <person name="Technau U."/>
            <person name="Hobmayer B."/>
            <person name="Bosch T.C."/>
            <person name="Holstein T.W."/>
            <person name="Fujisawa T."/>
            <person name="Bode H.R."/>
            <person name="David C.N."/>
            <person name="Rokhsar D.S."/>
            <person name="Steele R.E."/>
        </authorList>
    </citation>
    <scope>NUCLEOTIDE SEQUENCE</scope>
</reference>
<gene>
    <name evidence="1" type="ORF">Csp_D30590</name>
</gene>
<dbReference type="EMBL" id="FN543107">
    <property type="protein sequence ID" value="CBA32131.1"/>
    <property type="molecule type" value="Genomic_DNA"/>
</dbReference>
<protein>
    <submittedName>
        <fullName evidence="1">Uncharacterized protein</fullName>
    </submittedName>
</protein>
<evidence type="ECO:0000313" key="1">
    <source>
        <dbReference type="EMBL" id="CBA32131.1"/>
    </source>
</evidence>
<sequence length="37" mass="4262">MFCFFSGQRKETLDLQGFGARKTHISTKLSTENLNRV</sequence>
<name>C9YEQ3_CURXX</name>